<accession>A0A1I5VF20</accession>
<dbReference type="Proteomes" id="UP000198727">
    <property type="component" value="Unassembled WGS sequence"/>
</dbReference>
<gene>
    <name evidence="3" type="ORF">SAMN05421810_104343</name>
</gene>
<dbReference type="OrthoDB" id="3677688at2"/>
<reference evidence="4" key="1">
    <citation type="submission" date="2016-10" db="EMBL/GenBank/DDBJ databases">
        <authorList>
            <person name="Varghese N."/>
            <person name="Submissions S."/>
        </authorList>
    </citation>
    <scope>NUCLEOTIDE SEQUENCE [LARGE SCALE GENOMIC DNA]</scope>
    <source>
        <strain evidence="4">CGMCC 4.5579</strain>
    </source>
</reference>
<dbReference type="RefSeq" id="WP_092530710.1">
    <property type="nucleotide sequence ID" value="NZ_FOWW01000004.1"/>
</dbReference>
<feature type="region of interest" description="Disordered" evidence="1">
    <location>
        <begin position="1"/>
        <end position="28"/>
    </location>
</feature>
<evidence type="ECO:0000313" key="4">
    <source>
        <dbReference type="Proteomes" id="UP000198727"/>
    </source>
</evidence>
<dbReference type="PANTHER" id="PTHR34094:SF1">
    <property type="entry name" value="PROTEIN FAM185A"/>
    <property type="match status" value="1"/>
</dbReference>
<evidence type="ECO:0000256" key="1">
    <source>
        <dbReference type="SAM" id="MobiDB-lite"/>
    </source>
</evidence>
<organism evidence="3 4">
    <name type="scientific">Amycolatopsis arida</name>
    <dbReference type="NCBI Taxonomy" id="587909"/>
    <lineage>
        <taxon>Bacteria</taxon>
        <taxon>Bacillati</taxon>
        <taxon>Actinomycetota</taxon>
        <taxon>Actinomycetes</taxon>
        <taxon>Pseudonocardiales</taxon>
        <taxon>Pseudonocardiaceae</taxon>
        <taxon>Amycolatopsis</taxon>
    </lineage>
</organism>
<dbReference type="AlphaFoldDB" id="A0A1I5VF20"/>
<proteinExistence type="predicted"/>
<evidence type="ECO:0000259" key="2">
    <source>
        <dbReference type="Pfam" id="PF13349"/>
    </source>
</evidence>
<feature type="region of interest" description="Disordered" evidence="1">
    <location>
        <begin position="43"/>
        <end position="70"/>
    </location>
</feature>
<dbReference type="Gene3D" id="2.160.20.120">
    <property type="match status" value="1"/>
</dbReference>
<sequence>MTEQPSEQSTERPDELVRTQTFPTDGPVELDVDITIGRVDIRLDTPHGTAGENGAAGAGTGEAGTGEASVEVRHDPTAQQPWAEGVAQLLGWVGERFGPQLGTDLRGSPAEAVRQVRIEKLGNRLVVRGPKALALRNVPLAITVHAPAGSRLDLRTGAGDVAVAGTAGRADVATVSGEVSLDRVDGSTTVRTGSGAIRLGTALAGLQVRTGSGDVEASSVADSATLATGTGDVWLGVTAGRVLVRSGRGDLSVAEAASGELELITGSGDVRVGIRSGVAAEVRLSSASGRVASELDVADSPPDGEVALRVRARTGSGTALVTKAAR</sequence>
<dbReference type="PANTHER" id="PTHR34094">
    <property type="match status" value="1"/>
</dbReference>
<feature type="compositionally biased region" description="Gly residues" evidence="1">
    <location>
        <begin position="54"/>
        <end position="64"/>
    </location>
</feature>
<keyword evidence="4" id="KW-1185">Reference proteome</keyword>
<name>A0A1I5VF20_9PSEU</name>
<dbReference type="EMBL" id="FOWW01000004">
    <property type="protein sequence ID" value="SFQ06079.1"/>
    <property type="molecule type" value="Genomic_DNA"/>
</dbReference>
<evidence type="ECO:0000313" key="3">
    <source>
        <dbReference type="EMBL" id="SFQ06079.1"/>
    </source>
</evidence>
<dbReference type="STRING" id="587909.SAMN05421810_104343"/>
<protein>
    <submittedName>
        <fullName evidence="3">Putative adhesin</fullName>
    </submittedName>
</protein>
<feature type="domain" description="DUF4097" evidence="2">
    <location>
        <begin position="151"/>
        <end position="295"/>
    </location>
</feature>
<dbReference type="InterPro" id="IPR025164">
    <property type="entry name" value="Toastrack_DUF4097"/>
</dbReference>
<dbReference type="Pfam" id="PF13349">
    <property type="entry name" value="DUF4097"/>
    <property type="match status" value="1"/>
</dbReference>